<protein>
    <submittedName>
        <fullName evidence="1">Uncharacterized protein</fullName>
    </submittedName>
</protein>
<reference evidence="1 2" key="1">
    <citation type="journal article" date="2014" name="Genome Biol. Evol.">
        <title>The genome of the myxosporean Thelohanellus kitauei shows adaptations to nutrient acquisition within its fish host.</title>
        <authorList>
            <person name="Yang Y."/>
            <person name="Xiong J."/>
            <person name="Zhou Z."/>
            <person name="Huo F."/>
            <person name="Miao W."/>
            <person name="Ran C."/>
            <person name="Liu Y."/>
            <person name="Zhang J."/>
            <person name="Feng J."/>
            <person name="Wang M."/>
            <person name="Wang M."/>
            <person name="Wang L."/>
            <person name="Yao B."/>
        </authorList>
    </citation>
    <scope>NUCLEOTIDE SEQUENCE [LARGE SCALE GENOMIC DNA]</scope>
    <source>
        <strain evidence="1">Wuqing</strain>
    </source>
</reference>
<sequence length="221" mass="25494">MSLITEIYFASKKEGLPKDSIIANFLDPNCKDNFIPVQGMLKSSKRYISYICNPNDPPITELIIQHKKTFIQPGMMPINFTCDTGEKILKKYRVYVRRRTSTKNELGLSDILIFNVTYRENVPSGFQIIPLCFGQMLIAVKYIPIPQTKVEVTEVRDLPFVDKGNGSLIAEFIKYSRFSISPKFKPFMSACSFSKIEKFDLNFHQTDIYNFSLEMIVLEQK</sequence>
<dbReference type="EMBL" id="JWZT01004858">
    <property type="protein sequence ID" value="KII62863.1"/>
    <property type="molecule type" value="Genomic_DNA"/>
</dbReference>
<gene>
    <name evidence="1" type="ORF">RF11_12224</name>
</gene>
<accession>A0A0C2IC08</accession>
<dbReference type="OrthoDB" id="10636952at2759"/>
<dbReference type="AlphaFoldDB" id="A0A0C2IC08"/>
<evidence type="ECO:0000313" key="1">
    <source>
        <dbReference type="EMBL" id="KII62863.1"/>
    </source>
</evidence>
<comment type="caution">
    <text evidence="1">The sequence shown here is derived from an EMBL/GenBank/DDBJ whole genome shotgun (WGS) entry which is preliminary data.</text>
</comment>
<evidence type="ECO:0000313" key="2">
    <source>
        <dbReference type="Proteomes" id="UP000031668"/>
    </source>
</evidence>
<dbReference type="Proteomes" id="UP000031668">
    <property type="component" value="Unassembled WGS sequence"/>
</dbReference>
<proteinExistence type="predicted"/>
<keyword evidence="2" id="KW-1185">Reference proteome</keyword>
<organism evidence="1 2">
    <name type="scientific">Thelohanellus kitauei</name>
    <name type="common">Myxosporean</name>
    <dbReference type="NCBI Taxonomy" id="669202"/>
    <lineage>
        <taxon>Eukaryota</taxon>
        <taxon>Metazoa</taxon>
        <taxon>Cnidaria</taxon>
        <taxon>Myxozoa</taxon>
        <taxon>Myxosporea</taxon>
        <taxon>Bivalvulida</taxon>
        <taxon>Platysporina</taxon>
        <taxon>Myxobolidae</taxon>
        <taxon>Thelohanellus</taxon>
    </lineage>
</organism>
<name>A0A0C2IC08_THEKT</name>
<dbReference type="Gene3D" id="2.100.10.50">
    <property type="match status" value="1"/>
</dbReference>